<dbReference type="SUPFAM" id="SSF54427">
    <property type="entry name" value="NTF2-like"/>
    <property type="match status" value="1"/>
</dbReference>
<name>A0AAT9H3A5_9FLAO</name>
<sequence>MLKIIVLSLAFTGLYPQCTHAQKNILFVTSNQEFYGNTKISTSNHFEEIVIPYDIFTKAGYKVDFISPNGGAVPIGYFNSSDSIQKTYLYDSWFMSKLKHTRKPEEVLANDYSAIFYTGGGAAMFGVAENKTIQKLAAAIYKKNGIISTICHGTAGIAYLKDEKGVSLYAGRKITGFPDEFENKEMPYYKTYPFAINKAIIDNKGNFVYSDKGRDAFYITDGRFVTGQDPTSGTKVANEVVRLIRENDKEQGNNTAKNDFDQITEVLLDYIEGTAEGQPERLRKAFHPDFNLYTVTNDTLWKRSGKQYIANIKTGEKLNRIGRILAIDIEKDAAIAKVEIKVPNWRTFTDYFLLLKYGGNWKIVHKSYSWIALPKKE</sequence>
<dbReference type="SUPFAM" id="SSF52317">
    <property type="entry name" value="Class I glutamine amidotransferase-like"/>
    <property type="match status" value="1"/>
</dbReference>
<accession>A0AAT9H3A5</accession>
<dbReference type="InterPro" id="IPR002818">
    <property type="entry name" value="DJ-1/PfpI"/>
</dbReference>
<keyword evidence="1" id="KW-0346">Stress response</keyword>
<dbReference type="PANTHER" id="PTHR48094:SF11">
    <property type="entry name" value="GLUTATHIONE-INDEPENDENT GLYOXALASE HSP31-RELATED"/>
    <property type="match status" value="1"/>
</dbReference>
<dbReference type="Gene3D" id="3.40.50.880">
    <property type="match status" value="1"/>
</dbReference>
<proteinExistence type="inferred from homology"/>
<organism evidence="5">
    <name type="scientific">Flavobacterium sp. CFS9</name>
    <dbReference type="NCBI Taxonomy" id="3143118"/>
    <lineage>
        <taxon>Bacteria</taxon>
        <taxon>Pseudomonadati</taxon>
        <taxon>Bacteroidota</taxon>
        <taxon>Flavobacteriia</taxon>
        <taxon>Flavobacteriales</taxon>
        <taxon>Flavobacteriaceae</taxon>
        <taxon>Flavobacterium</taxon>
    </lineage>
</organism>
<dbReference type="GO" id="GO:0019172">
    <property type="term" value="F:glyoxalase III activity"/>
    <property type="evidence" value="ECO:0007669"/>
    <property type="project" value="TreeGrafter"/>
</dbReference>
<dbReference type="Pfam" id="PF12893">
    <property type="entry name" value="Lumazine_bd_2"/>
    <property type="match status" value="1"/>
</dbReference>
<dbReference type="EMBL" id="AP031573">
    <property type="protein sequence ID" value="BFM44007.1"/>
    <property type="molecule type" value="Genomic_DNA"/>
</dbReference>
<evidence type="ECO:0000256" key="2">
    <source>
        <dbReference type="ARBA" id="ARBA00023239"/>
    </source>
</evidence>
<dbReference type="Pfam" id="PF01965">
    <property type="entry name" value="DJ-1_PfpI"/>
    <property type="match status" value="1"/>
</dbReference>
<evidence type="ECO:0000256" key="1">
    <source>
        <dbReference type="ARBA" id="ARBA00023016"/>
    </source>
</evidence>
<dbReference type="InterPro" id="IPR029062">
    <property type="entry name" value="Class_I_gatase-like"/>
</dbReference>
<dbReference type="GO" id="GO:0005737">
    <property type="term" value="C:cytoplasm"/>
    <property type="evidence" value="ECO:0007669"/>
    <property type="project" value="TreeGrafter"/>
</dbReference>
<dbReference type="GO" id="GO:0019243">
    <property type="term" value="P:methylglyoxal catabolic process to D-lactate via S-lactoyl-glutathione"/>
    <property type="evidence" value="ECO:0007669"/>
    <property type="project" value="TreeGrafter"/>
</dbReference>
<dbReference type="Gene3D" id="3.10.450.50">
    <property type="match status" value="1"/>
</dbReference>
<gene>
    <name evidence="5" type="ORF">CFS9_26480</name>
</gene>
<dbReference type="InterPro" id="IPR032710">
    <property type="entry name" value="NTF2-like_dom_sf"/>
</dbReference>
<feature type="domain" description="DJ-1/PfpI" evidence="4">
    <location>
        <begin position="48"/>
        <end position="242"/>
    </location>
</feature>
<protein>
    <recommendedName>
        <fullName evidence="4">DJ-1/PfpI domain-containing protein</fullName>
    </recommendedName>
</protein>
<dbReference type="InterPro" id="IPR050325">
    <property type="entry name" value="Prot/Nucl_acid_deglycase"/>
</dbReference>
<evidence type="ECO:0000313" key="5">
    <source>
        <dbReference type="EMBL" id="BFM44007.1"/>
    </source>
</evidence>
<dbReference type="CDD" id="cd03141">
    <property type="entry name" value="GATase1_Hsp31_like"/>
    <property type="match status" value="1"/>
</dbReference>
<evidence type="ECO:0000256" key="3">
    <source>
        <dbReference type="ARBA" id="ARBA00038493"/>
    </source>
</evidence>
<keyword evidence="2" id="KW-0456">Lyase</keyword>
<dbReference type="PANTHER" id="PTHR48094">
    <property type="entry name" value="PROTEIN/NUCLEIC ACID DEGLYCASE DJ-1-RELATED"/>
    <property type="match status" value="1"/>
</dbReference>
<reference evidence="5" key="1">
    <citation type="submission" date="2024-05" db="EMBL/GenBank/DDBJ databases">
        <title>Whole-Genome Sequence of CFS9, a Potential Fish Probiotic Isolated from the Body Surface of Silurus asotus.</title>
        <authorList>
            <person name="Kojima M."/>
            <person name="Tobioka K."/>
            <person name="Yokota K."/>
            <person name="Nakatani H."/>
            <person name="Hori K."/>
            <person name="Tamaru Y."/>
            <person name="Okazaki F."/>
        </authorList>
    </citation>
    <scope>NUCLEOTIDE SEQUENCE</scope>
    <source>
        <strain evidence="5">CFS9</strain>
    </source>
</reference>
<comment type="similarity">
    <text evidence="3">Belongs to the peptidase C56 family. HSP31-like subfamily.</text>
</comment>
<dbReference type="InterPro" id="IPR039437">
    <property type="entry name" value="FrzH/put_lumazine-bd"/>
</dbReference>
<dbReference type="RefSeq" id="WP_369615158.1">
    <property type="nucleotide sequence ID" value="NZ_AP031573.1"/>
</dbReference>
<evidence type="ECO:0000259" key="4">
    <source>
        <dbReference type="Pfam" id="PF01965"/>
    </source>
</evidence>
<dbReference type="AlphaFoldDB" id="A0AAT9H3A5"/>